<sequence>MVRPIPEVAANNFASMPLAIALFVSVSALVALCAKANHVRRRASPGKQTKSPSAAPKQLVASLSNKAIPLVSKNKGEEVEVVDDGFGEGGVWQRSILMGEKCQPPEFSGVIYYDECGKQLSELPPRSPRVARLEIEDDRGINGNLVEETKHS</sequence>
<name>A0A498I7E2_MALDO</name>
<feature type="transmembrane region" description="Helical" evidence="1">
    <location>
        <begin position="12"/>
        <end position="34"/>
    </location>
</feature>
<dbReference type="AlphaFoldDB" id="A0A498I7E2"/>
<keyword evidence="1" id="KW-1133">Transmembrane helix</keyword>
<keyword evidence="3" id="KW-1185">Reference proteome</keyword>
<keyword evidence="1" id="KW-0812">Transmembrane</keyword>
<proteinExistence type="predicted"/>
<evidence type="ECO:0000313" key="2">
    <source>
        <dbReference type="EMBL" id="RXH79356.1"/>
    </source>
</evidence>
<protein>
    <submittedName>
        <fullName evidence="2">Uncharacterized protein</fullName>
    </submittedName>
</protein>
<keyword evidence="1" id="KW-0472">Membrane</keyword>
<accession>A0A498I7E2</accession>
<reference evidence="2 3" key="1">
    <citation type="submission" date="2018-10" db="EMBL/GenBank/DDBJ databases">
        <title>A high-quality apple genome assembly.</title>
        <authorList>
            <person name="Hu J."/>
        </authorList>
    </citation>
    <scope>NUCLEOTIDE SEQUENCE [LARGE SCALE GENOMIC DNA]</scope>
    <source>
        <strain evidence="3">cv. HFTH1</strain>
        <tissue evidence="2">Young leaf</tissue>
    </source>
</reference>
<evidence type="ECO:0000313" key="3">
    <source>
        <dbReference type="Proteomes" id="UP000290289"/>
    </source>
</evidence>
<dbReference type="PANTHER" id="PTHR33237:SF50">
    <property type="entry name" value="TRANSMEMBRANE PROTEIN"/>
    <property type="match status" value="1"/>
</dbReference>
<dbReference type="PANTHER" id="PTHR33237">
    <property type="entry name" value="F2P16.13 PROTEIN-RELATED"/>
    <property type="match status" value="1"/>
</dbReference>
<dbReference type="EMBL" id="RDQH01000339">
    <property type="protein sequence ID" value="RXH79356.1"/>
    <property type="molecule type" value="Genomic_DNA"/>
</dbReference>
<organism evidence="2 3">
    <name type="scientific">Malus domestica</name>
    <name type="common">Apple</name>
    <name type="synonym">Pyrus malus</name>
    <dbReference type="NCBI Taxonomy" id="3750"/>
    <lineage>
        <taxon>Eukaryota</taxon>
        <taxon>Viridiplantae</taxon>
        <taxon>Streptophyta</taxon>
        <taxon>Embryophyta</taxon>
        <taxon>Tracheophyta</taxon>
        <taxon>Spermatophyta</taxon>
        <taxon>Magnoliopsida</taxon>
        <taxon>eudicotyledons</taxon>
        <taxon>Gunneridae</taxon>
        <taxon>Pentapetalae</taxon>
        <taxon>rosids</taxon>
        <taxon>fabids</taxon>
        <taxon>Rosales</taxon>
        <taxon>Rosaceae</taxon>
        <taxon>Amygdaloideae</taxon>
        <taxon>Maleae</taxon>
        <taxon>Malus</taxon>
    </lineage>
</organism>
<dbReference type="Proteomes" id="UP000290289">
    <property type="component" value="Chromosome 13"/>
</dbReference>
<gene>
    <name evidence="2" type="ORF">DVH24_040503</name>
</gene>
<comment type="caution">
    <text evidence="2">The sequence shown here is derived from an EMBL/GenBank/DDBJ whole genome shotgun (WGS) entry which is preliminary data.</text>
</comment>
<evidence type="ECO:0000256" key="1">
    <source>
        <dbReference type="SAM" id="Phobius"/>
    </source>
</evidence>